<reference evidence="2" key="1">
    <citation type="submission" date="2020-04" db="EMBL/GenBank/DDBJ databases">
        <title>Hybrid Assembly of Korean Phytophthora infestans isolates.</title>
        <authorList>
            <person name="Prokchorchik M."/>
            <person name="Lee Y."/>
            <person name="Seo J."/>
            <person name="Cho J.-H."/>
            <person name="Park Y.-E."/>
            <person name="Jang D.-C."/>
            <person name="Im J.-S."/>
            <person name="Choi J.-G."/>
            <person name="Park H.-J."/>
            <person name="Lee G.-B."/>
            <person name="Lee Y.-G."/>
            <person name="Hong S.-Y."/>
            <person name="Cho K."/>
            <person name="Sohn K.H."/>
        </authorList>
    </citation>
    <scope>NUCLEOTIDE SEQUENCE</scope>
    <source>
        <strain evidence="2">KR_1_A1</strain>
    </source>
</reference>
<gene>
    <name evidence="2" type="ORF">GN244_ATG17046</name>
</gene>
<dbReference type="InterPro" id="IPR027417">
    <property type="entry name" value="P-loop_NTPase"/>
</dbReference>
<sequence>MRRVVWFHVVNREGEEKAGPTKAYDLPADSCVDRLRYVVKAQCPNATACCDAANLRVYKDTTSRRNKQPLHPSTLLADIEGETTLIVELPPPDQPLFEQRGVIRKRFEEWFASDMLISTPKRIKLDDAEEDIDDDNDDDDDDHVSSDNSARADTEAKDQDEVAPAQQIRYFDMADFPPLVSSADRFKRVMVRETYDVIFNGVVEHVQHCLENQCAGRVVVTGNPGVGKSRFFLYCAFQLIKAQLEVVRSLPPFELVLNCEECYFLYEADKQAFGYLEEKEIVKLSFQKNVLRLIDGSSTKLNKWSGITALFASPGLPKLSDFRCRNSQTFIMPVWSLEELKEYNTLLTADLKVPEDELEARFYKFGGIAKRVFARNQADQIIEKAESDNLQKLSEFAIAHSSDTSGFTASQRGKIFELLSHKWFKSLSNATIKLRGLSSDRGSCVLKVEKKMISIDFSKLDEINEVPEQLTRNLRRLTRRMR</sequence>
<evidence type="ECO:0000256" key="1">
    <source>
        <dbReference type="SAM" id="MobiDB-lite"/>
    </source>
</evidence>
<dbReference type="AlphaFoldDB" id="A0A833S9L4"/>
<dbReference type="Proteomes" id="UP000602510">
    <property type="component" value="Unassembled WGS sequence"/>
</dbReference>
<evidence type="ECO:0000313" key="3">
    <source>
        <dbReference type="Proteomes" id="UP000602510"/>
    </source>
</evidence>
<feature type="region of interest" description="Disordered" evidence="1">
    <location>
        <begin position="130"/>
        <end position="161"/>
    </location>
</feature>
<feature type="compositionally biased region" description="Acidic residues" evidence="1">
    <location>
        <begin position="130"/>
        <end position="142"/>
    </location>
</feature>
<dbReference type="PANTHER" id="PTHR33129:SF1">
    <property type="entry name" value="ATP-BINDING PROTEIN"/>
    <property type="match status" value="1"/>
</dbReference>
<proteinExistence type="predicted"/>
<feature type="compositionally biased region" description="Basic and acidic residues" evidence="1">
    <location>
        <begin position="150"/>
        <end position="160"/>
    </location>
</feature>
<keyword evidence="3" id="KW-1185">Reference proteome</keyword>
<dbReference type="EMBL" id="WSZM01000603">
    <property type="protein sequence ID" value="KAF4031172.1"/>
    <property type="molecule type" value="Genomic_DNA"/>
</dbReference>
<accession>A0A833S9L4</accession>
<organism evidence="2 3">
    <name type="scientific">Phytophthora infestans</name>
    <name type="common">Potato late blight agent</name>
    <name type="synonym">Botrytis infestans</name>
    <dbReference type="NCBI Taxonomy" id="4787"/>
    <lineage>
        <taxon>Eukaryota</taxon>
        <taxon>Sar</taxon>
        <taxon>Stramenopiles</taxon>
        <taxon>Oomycota</taxon>
        <taxon>Peronosporomycetes</taxon>
        <taxon>Peronosporales</taxon>
        <taxon>Peronosporaceae</taxon>
        <taxon>Phytophthora</taxon>
    </lineage>
</organism>
<dbReference type="InterPro" id="IPR052980">
    <property type="entry name" value="Crinkler_effector"/>
</dbReference>
<evidence type="ECO:0000313" key="2">
    <source>
        <dbReference type="EMBL" id="KAF4031172.1"/>
    </source>
</evidence>
<dbReference type="SUPFAM" id="SSF52540">
    <property type="entry name" value="P-loop containing nucleoside triphosphate hydrolases"/>
    <property type="match status" value="1"/>
</dbReference>
<name>A0A833S9L4_PHYIN</name>
<comment type="caution">
    <text evidence="2">The sequence shown here is derived from an EMBL/GenBank/DDBJ whole genome shotgun (WGS) entry which is preliminary data.</text>
</comment>
<evidence type="ECO:0008006" key="4">
    <source>
        <dbReference type="Google" id="ProtNLM"/>
    </source>
</evidence>
<dbReference type="PANTHER" id="PTHR33129">
    <property type="entry name" value="PROTEIN KINASE DOMAIN-CONTAINING PROTEIN-RELATED"/>
    <property type="match status" value="1"/>
</dbReference>
<protein>
    <recommendedName>
        <fullName evidence="4">Crinkler (CRN) family protein</fullName>
    </recommendedName>
</protein>